<dbReference type="Gene3D" id="3.40.50.1980">
    <property type="entry name" value="Nitrogenase molybdenum iron protein domain"/>
    <property type="match status" value="2"/>
</dbReference>
<accession>A0A0P8W4U1</accession>
<comment type="similarity">
    <text evidence="1">Belongs to the bacterial solute-binding protein 8 family.</text>
</comment>
<evidence type="ECO:0000259" key="4">
    <source>
        <dbReference type="PROSITE" id="PS50983"/>
    </source>
</evidence>
<dbReference type="RefSeq" id="WP_054877240.1">
    <property type="nucleotide sequence ID" value="NZ_LKET01000068.1"/>
</dbReference>
<dbReference type="PROSITE" id="PS50983">
    <property type="entry name" value="FE_B12_PBP"/>
    <property type="match status" value="1"/>
</dbReference>
<comment type="caution">
    <text evidence="5">The sequence shown here is derived from an EMBL/GenBank/DDBJ whole genome shotgun (WGS) entry which is preliminary data.</text>
</comment>
<dbReference type="Gene3D" id="1.20.58.2180">
    <property type="match status" value="1"/>
</dbReference>
<feature type="signal peptide" evidence="3">
    <location>
        <begin position="1"/>
        <end position="20"/>
    </location>
</feature>
<proteinExistence type="inferred from homology"/>
<dbReference type="PATRIC" id="fig|36849.3.peg.4573"/>
<evidence type="ECO:0000256" key="3">
    <source>
        <dbReference type="SAM" id="SignalP"/>
    </source>
</evidence>
<dbReference type="PROSITE" id="PS51257">
    <property type="entry name" value="PROKAR_LIPOPROTEIN"/>
    <property type="match status" value="1"/>
</dbReference>
<protein>
    <submittedName>
        <fullName evidence="5">Corrinoid ABC transporter substrate-binding protein</fullName>
    </submittedName>
</protein>
<evidence type="ECO:0000313" key="5">
    <source>
        <dbReference type="EMBL" id="KPU42541.1"/>
    </source>
</evidence>
<organism evidence="5 6">
    <name type="scientific">Oxobacter pfennigii</name>
    <dbReference type="NCBI Taxonomy" id="36849"/>
    <lineage>
        <taxon>Bacteria</taxon>
        <taxon>Bacillati</taxon>
        <taxon>Bacillota</taxon>
        <taxon>Clostridia</taxon>
        <taxon>Eubacteriales</taxon>
        <taxon>Clostridiaceae</taxon>
        <taxon>Oxobacter</taxon>
    </lineage>
</organism>
<dbReference type="STRING" id="36849.OXPF_43260"/>
<evidence type="ECO:0000313" key="6">
    <source>
        <dbReference type="Proteomes" id="UP000050326"/>
    </source>
</evidence>
<dbReference type="SUPFAM" id="SSF53807">
    <property type="entry name" value="Helical backbone' metal receptor"/>
    <property type="match status" value="1"/>
</dbReference>
<dbReference type="Proteomes" id="UP000050326">
    <property type="component" value="Unassembled WGS sequence"/>
</dbReference>
<sequence length="371" mass="40756">MRKKFLASLLVLCMFVSLLAACGNKTATVTPAPTQAPTPSATGTPADENAKVTFTDSAGRKVEVPANITRIAPSGAMAQMVIFALAPEKFVGLASKWSPESEQFINTKHYSLPVLGQFYGTGDLNMESIAAADPQVIIDIGESKDTIVEDMDGIMNQVGIPTIHIEATTTTMADAYRMLGKLLGMEEEAEVLAKYCDEVYNNTLSIIDKVGEDKKAKLLYCLGDNGLNVIAKGSFHAEIINIISDNLAVVDEPSSKGSGNPVDMEQILLWNPDVIIFAPGSAYKTVADDKAWQDVSAIKNKKYYEAPGTPYNWMGFPPSVNRYMGMLWLTKILYPEEAKYDLYEETARYYKLFYHCDLTKEQYDSLMANAL</sequence>
<dbReference type="OrthoDB" id="9787830at2"/>
<dbReference type="InterPro" id="IPR002491">
    <property type="entry name" value="ABC_transptr_periplasmic_BD"/>
</dbReference>
<gene>
    <name evidence="5" type="ORF">OXPF_43260</name>
</gene>
<evidence type="ECO:0000256" key="2">
    <source>
        <dbReference type="SAM" id="MobiDB-lite"/>
    </source>
</evidence>
<keyword evidence="3" id="KW-0732">Signal</keyword>
<dbReference type="AlphaFoldDB" id="A0A0P8W4U1"/>
<dbReference type="GO" id="GO:0071281">
    <property type="term" value="P:cellular response to iron ion"/>
    <property type="evidence" value="ECO:0007669"/>
    <property type="project" value="TreeGrafter"/>
</dbReference>
<feature type="chain" id="PRO_5039069280" evidence="3">
    <location>
        <begin position="21"/>
        <end position="371"/>
    </location>
</feature>
<keyword evidence="6" id="KW-1185">Reference proteome</keyword>
<name>A0A0P8W4U1_9CLOT</name>
<reference evidence="5 6" key="1">
    <citation type="submission" date="2015-09" db="EMBL/GenBank/DDBJ databases">
        <title>Genome sequence of Oxobacter pfennigii DSM 3222.</title>
        <authorList>
            <person name="Poehlein A."/>
            <person name="Bengelsdorf F.R."/>
            <person name="Schiel-Bengelsdorf B."/>
            <person name="Duerre P."/>
            <person name="Daniel R."/>
        </authorList>
    </citation>
    <scope>NUCLEOTIDE SEQUENCE [LARGE SCALE GENOMIC DNA]</scope>
    <source>
        <strain evidence="5 6">DSM 3222</strain>
    </source>
</reference>
<feature type="compositionally biased region" description="Low complexity" evidence="2">
    <location>
        <begin position="29"/>
        <end position="46"/>
    </location>
</feature>
<dbReference type="InterPro" id="IPR050902">
    <property type="entry name" value="ABC_Transporter_SBP"/>
</dbReference>
<dbReference type="EMBL" id="LKET01000068">
    <property type="protein sequence ID" value="KPU42541.1"/>
    <property type="molecule type" value="Genomic_DNA"/>
</dbReference>
<feature type="region of interest" description="Disordered" evidence="2">
    <location>
        <begin position="29"/>
        <end position="48"/>
    </location>
</feature>
<dbReference type="Pfam" id="PF01497">
    <property type="entry name" value="Peripla_BP_2"/>
    <property type="match status" value="1"/>
</dbReference>
<evidence type="ECO:0000256" key="1">
    <source>
        <dbReference type="ARBA" id="ARBA00008814"/>
    </source>
</evidence>
<dbReference type="PANTHER" id="PTHR30535:SF34">
    <property type="entry name" value="MOLYBDATE-BINDING PROTEIN MOLA"/>
    <property type="match status" value="1"/>
</dbReference>
<feature type="domain" description="Fe/B12 periplasmic-binding" evidence="4">
    <location>
        <begin position="70"/>
        <end position="337"/>
    </location>
</feature>
<dbReference type="PANTHER" id="PTHR30535">
    <property type="entry name" value="VITAMIN B12-BINDING PROTEIN"/>
    <property type="match status" value="1"/>
</dbReference>